<dbReference type="HOGENOM" id="CLU_3325973_0_0_5"/>
<organism evidence="1 2">
    <name type="scientific">Candidatus Endolissoclinum faulkneri L2</name>
    <dbReference type="NCBI Taxonomy" id="1193729"/>
    <lineage>
        <taxon>Bacteria</taxon>
        <taxon>Pseudomonadati</taxon>
        <taxon>Pseudomonadota</taxon>
        <taxon>Alphaproteobacteria</taxon>
        <taxon>Rhodospirillales</taxon>
        <taxon>Rhodospirillaceae</taxon>
        <taxon>Candidatus Endolissoclinum</taxon>
    </lineage>
</organism>
<proteinExistence type="predicted"/>
<dbReference type="Proteomes" id="UP000010077">
    <property type="component" value="Chromosome"/>
</dbReference>
<evidence type="ECO:0000313" key="1">
    <source>
        <dbReference type="EMBL" id="AFX98334.1"/>
    </source>
</evidence>
<protein>
    <submittedName>
        <fullName evidence="1">Uncharacterized protein</fullName>
    </submittedName>
</protein>
<dbReference type="KEGG" id="thal:A1OE_130"/>
<gene>
    <name evidence="1" type="ORF">A1OE_130</name>
</gene>
<reference evidence="1 2" key="1">
    <citation type="journal article" date="2012" name="Proc. Natl. Acad. Sci. U.S.A.">
        <title>Genome streamlining and chemical defense in a coral reef symbiosis.</title>
        <authorList>
            <person name="Kwan J.C."/>
            <person name="Donia M.S."/>
            <person name="Han A.W."/>
            <person name="Hirose E."/>
            <person name="Haygood M.G."/>
            <person name="Schmidt E.W."/>
        </authorList>
    </citation>
    <scope>NUCLEOTIDE SEQUENCE [LARGE SCALE GENOMIC DNA]</scope>
    <source>
        <strain evidence="1 2">L2</strain>
    </source>
</reference>
<dbReference type="AlphaFoldDB" id="K7YP06"/>
<dbReference type="EMBL" id="CP003539">
    <property type="protein sequence ID" value="AFX98334.1"/>
    <property type="molecule type" value="Genomic_DNA"/>
</dbReference>
<accession>K7YP06</accession>
<keyword evidence="2" id="KW-1185">Reference proteome</keyword>
<name>K7YP06_9PROT</name>
<sequence>MLSIILGLLYEVLFFFYQKDKKRIELIILIFPVLVFVV</sequence>
<evidence type="ECO:0000313" key="2">
    <source>
        <dbReference type="Proteomes" id="UP000010077"/>
    </source>
</evidence>